<feature type="transmembrane region" description="Helical" evidence="8">
    <location>
        <begin position="107"/>
        <end position="126"/>
    </location>
</feature>
<dbReference type="GO" id="GO:0006865">
    <property type="term" value="P:amino acid transport"/>
    <property type="evidence" value="ECO:0007669"/>
    <property type="project" value="UniProtKB-KW"/>
</dbReference>
<dbReference type="EnsemblPlants" id="Kaladp0114s0004.1.v1.1">
    <property type="protein sequence ID" value="Kaladp0114s0004.1.v1.1"/>
    <property type="gene ID" value="Kaladp0114s0004.v1.1"/>
</dbReference>
<dbReference type="Proteomes" id="UP000594263">
    <property type="component" value="Unplaced"/>
</dbReference>
<dbReference type="AlphaFoldDB" id="A0A7N0V5H1"/>
<feature type="transmembrane region" description="Helical" evidence="8">
    <location>
        <begin position="188"/>
        <end position="206"/>
    </location>
</feature>
<reference evidence="10" key="1">
    <citation type="submission" date="2021-01" db="UniProtKB">
        <authorList>
            <consortium name="EnsemblPlants"/>
        </authorList>
    </citation>
    <scope>IDENTIFICATION</scope>
</reference>
<feature type="transmembrane region" description="Helical" evidence="8">
    <location>
        <begin position="212"/>
        <end position="236"/>
    </location>
</feature>
<dbReference type="OMA" id="CIHAGTH"/>
<evidence type="ECO:0000256" key="8">
    <source>
        <dbReference type="SAM" id="Phobius"/>
    </source>
</evidence>
<comment type="subcellular location">
    <subcellularLocation>
        <location evidence="1">Membrane</location>
    </subcellularLocation>
</comment>
<keyword evidence="4" id="KW-0029">Amino-acid transport</keyword>
<dbReference type="Gramene" id="Kaladp0114s0004.1.v1.1">
    <property type="protein sequence ID" value="Kaladp0114s0004.1.v1.1"/>
    <property type="gene ID" value="Kaladp0114s0004.v1.1"/>
</dbReference>
<dbReference type="GO" id="GO:0016020">
    <property type="term" value="C:membrane"/>
    <property type="evidence" value="ECO:0007669"/>
    <property type="project" value="UniProtKB-SubCell"/>
</dbReference>
<keyword evidence="5 8" id="KW-1133">Transmembrane helix</keyword>
<evidence type="ECO:0000256" key="3">
    <source>
        <dbReference type="ARBA" id="ARBA00022692"/>
    </source>
</evidence>
<feature type="region of interest" description="Disordered" evidence="7">
    <location>
        <begin position="47"/>
        <end position="66"/>
    </location>
</feature>
<sequence>MTALPLGRKVNSEIPFRDRKSTSENGVFKFKTHPFLPLPRQLGRMEEQEAREELGLSGGHGGAEAAGRGTWKHAAFHVATTIATPAAFSPLPFALASLGWPVGVTSLIAATFATWYSSFLIASLWGWDGTKHTTYGDLARSIFGVWGYWAIAIFQQIASLGNNIAIQIAAGSCLKAVYKYYDQEGALTLQHFIVFFGLFELVLSQLPDIHSLRWVNALCTFCTIAFAGTTIGILMYNGRSIPISDYCRYSNVSPNLI</sequence>
<evidence type="ECO:0000256" key="7">
    <source>
        <dbReference type="SAM" id="MobiDB-lite"/>
    </source>
</evidence>
<organism evidence="10 11">
    <name type="scientific">Kalanchoe fedtschenkoi</name>
    <name type="common">Lavender scallops</name>
    <name type="synonym">South American air plant</name>
    <dbReference type="NCBI Taxonomy" id="63787"/>
    <lineage>
        <taxon>Eukaryota</taxon>
        <taxon>Viridiplantae</taxon>
        <taxon>Streptophyta</taxon>
        <taxon>Embryophyta</taxon>
        <taxon>Tracheophyta</taxon>
        <taxon>Spermatophyta</taxon>
        <taxon>Magnoliopsida</taxon>
        <taxon>eudicotyledons</taxon>
        <taxon>Gunneridae</taxon>
        <taxon>Pentapetalae</taxon>
        <taxon>Saxifragales</taxon>
        <taxon>Crassulaceae</taxon>
        <taxon>Kalanchoe</taxon>
    </lineage>
</organism>
<keyword evidence="11" id="KW-1185">Reference proteome</keyword>
<evidence type="ECO:0000259" key="9">
    <source>
        <dbReference type="Pfam" id="PF01490"/>
    </source>
</evidence>
<dbReference type="Pfam" id="PF01490">
    <property type="entry name" value="Aa_trans"/>
    <property type="match status" value="1"/>
</dbReference>
<evidence type="ECO:0000256" key="2">
    <source>
        <dbReference type="ARBA" id="ARBA00022448"/>
    </source>
</evidence>
<name>A0A7N0V5H1_KALFE</name>
<proteinExistence type="predicted"/>
<feature type="transmembrane region" description="Helical" evidence="8">
    <location>
        <begin position="74"/>
        <end position="95"/>
    </location>
</feature>
<evidence type="ECO:0000256" key="6">
    <source>
        <dbReference type="ARBA" id="ARBA00023136"/>
    </source>
</evidence>
<evidence type="ECO:0000256" key="1">
    <source>
        <dbReference type="ARBA" id="ARBA00004370"/>
    </source>
</evidence>
<keyword evidence="2" id="KW-0813">Transport</keyword>
<evidence type="ECO:0000256" key="4">
    <source>
        <dbReference type="ARBA" id="ARBA00022970"/>
    </source>
</evidence>
<dbReference type="PANTHER" id="PTHR48017">
    <property type="entry name" value="OS05G0424000 PROTEIN-RELATED"/>
    <property type="match status" value="1"/>
</dbReference>
<keyword evidence="6 8" id="KW-0472">Membrane</keyword>
<keyword evidence="3 8" id="KW-0812">Transmembrane</keyword>
<feature type="domain" description="Amino acid transporter transmembrane" evidence="9">
    <location>
        <begin position="68"/>
        <end position="230"/>
    </location>
</feature>
<evidence type="ECO:0000256" key="5">
    <source>
        <dbReference type="ARBA" id="ARBA00022989"/>
    </source>
</evidence>
<protein>
    <recommendedName>
        <fullName evidence="9">Amino acid transporter transmembrane domain-containing protein</fullName>
    </recommendedName>
</protein>
<evidence type="ECO:0000313" key="10">
    <source>
        <dbReference type="EnsemblPlants" id="Kaladp0114s0004.1.v1.1"/>
    </source>
</evidence>
<dbReference type="InterPro" id="IPR013057">
    <property type="entry name" value="AA_transpt_TM"/>
</dbReference>
<evidence type="ECO:0000313" key="11">
    <source>
        <dbReference type="Proteomes" id="UP000594263"/>
    </source>
</evidence>
<accession>A0A7N0V5H1</accession>